<organism evidence="2 3">
    <name type="scientific">Vineibacter terrae</name>
    <dbReference type="NCBI Taxonomy" id="2586908"/>
    <lineage>
        <taxon>Bacteria</taxon>
        <taxon>Pseudomonadati</taxon>
        <taxon>Pseudomonadota</taxon>
        <taxon>Alphaproteobacteria</taxon>
        <taxon>Hyphomicrobiales</taxon>
        <taxon>Vineibacter</taxon>
    </lineage>
</organism>
<name>A0A5C8PNA2_9HYPH</name>
<reference evidence="2 3" key="1">
    <citation type="submission" date="2019-06" db="EMBL/GenBank/DDBJ databases">
        <title>New taxonomy in bacterial strain CC-CFT640, isolated from vineyard.</title>
        <authorList>
            <person name="Lin S.-Y."/>
            <person name="Tsai C.-F."/>
            <person name="Young C.-C."/>
        </authorList>
    </citation>
    <scope>NUCLEOTIDE SEQUENCE [LARGE SCALE GENOMIC DNA]</scope>
    <source>
        <strain evidence="2 3">CC-CFT640</strain>
    </source>
</reference>
<dbReference type="SUPFAM" id="SSF53448">
    <property type="entry name" value="Nucleotide-diphospho-sugar transferases"/>
    <property type="match status" value="2"/>
</dbReference>
<sequence>MVASSIEGMMAGKGPAPVCEIFSDAEDRHGFVAPAKRRFKGNAQHYVKVLTMAALTPVEAQTLASPELQLSFVVPVYNTSARHLDDLYASFRAQPEGTAELVLSDDGSTLSETRTWLSAHANAPFVKMVASRDNRGIAAATNAGIAAARGAWVGLVDHDDALSPFAVARILDALHEHPEAAFLYTDEVITDGALKPVGYHMKPAYDPVLLSGVNYINHLSLYRRARLLAIGSLRSGFDGSQDYDLLLRYLAGLPRHEILHLPFPAYLWRRHDQSFSTTSLDRALKSARQALGEQYGSPEAPLPIEGAIAPTLHRLRFDNAIKAWPKVSIIIPSRDSYELISRLLEDLTTRTDYPEREIIVVDNGTTDARVLKLYEQARAQVPGFQVEIKPEAFNFSRQVNRGIRLAAGEHVLLLNNDIKVTDSQWLREMVSCLAYPRTGIVGARLLYPDRSLQHAGVIVGLSGLAGHWYHAKPQDFPGMMGRLHVRQSLSAVTAACMLISRACLDEVGLFDEEVFAVAYNDVDYCLRAGKRGYRIVWTPFATLVHYESVSRGSDELPANMARFAREKAALRERHATDRFEDPAFSPWFNRGHSDGRLILLDRLPEPR</sequence>
<dbReference type="InterPro" id="IPR029044">
    <property type="entry name" value="Nucleotide-diphossugar_trans"/>
</dbReference>
<dbReference type="GO" id="GO:0016740">
    <property type="term" value="F:transferase activity"/>
    <property type="evidence" value="ECO:0007669"/>
    <property type="project" value="UniProtKB-KW"/>
</dbReference>
<accession>A0A5C8PNA2</accession>
<comment type="caution">
    <text evidence="2">The sequence shown here is derived from an EMBL/GenBank/DDBJ whole genome shotgun (WGS) entry which is preliminary data.</text>
</comment>
<dbReference type="CDD" id="cd04186">
    <property type="entry name" value="GT_2_like_c"/>
    <property type="match status" value="1"/>
</dbReference>
<gene>
    <name evidence="2" type="ORF">FHP25_13600</name>
</gene>
<dbReference type="Pfam" id="PF13641">
    <property type="entry name" value="Glyco_tranf_2_3"/>
    <property type="match status" value="1"/>
</dbReference>
<dbReference type="InterPro" id="IPR001173">
    <property type="entry name" value="Glyco_trans_2-like"/>
</dbReference>
<evidence type="ECO:0000313" key="3">
    <source>
        <dbReference type="Proteomes" id="UP000321638"/>
    </source>
</evidence>
<dbReference type="OrthoDB" id="115878at2"/>
<evidence type="ECO:0000313" key="2">
    <source>
        <dbReference type="EMBL" id="TXL75746.1"/>
    </source>
</evidence>
<dbReference type="Gene3D" id="3.90.550.10">
    <property type="entry name" value="Spore Coat Polysaccharide Biosynthesis Protein SpsA, Chain A"/>
    <property type="match status" value="2"/>
</dbReference>
<evidence type="ECO:0000259" key="1">
    <source>
        <dbReference type="Pfam" id="PF00535"/>
    </source>
</evidence>
<dbReference type="AlphaFoldDB" id="A0A5C8PNA2"/>
<dbReference type="PANTHER" id="PTHR43179">
    <property type="entry name" value="RHAMNOSYLTRANSFERASE WBBL"/>
    <property type="match status" value="1"/>
</dbReference>
<proteinExistence type="predicted"/>
<keyword evidence="3" id="KW-1185">Reference proteome</keyword>
<keyword evidence="2" id="KW-0808">Transferase</keyword>
<dbReference type="Proteomes" id="UP000321638">
    <property type="component" value="Unassembled WGS sequence"/>
</dbReference>
<dbReference type="Pfam" id="PF00535">
    <property type="entry name" value="Glycos_transf_2"/>
    <property type="match status" value="1"/>
</dbReference>
<protein>
    <submittedName>
        <fullName evidence="2">Glycosyltransferase</fullName>
    </submittedName>
</protein>
<feature type="domain" description="Glycosyltransferase 2-like" evidence="1">
    <location>
        <begin position="71"/>
        <end position="184"/>
    </location>
</feature>
<dbReference type="EMBL" id="VDUZ01000013">
    <property type="protein sequence ID" value="TXL75746.1"/>
    <property type="molecule type" value="Genomic_DNA"/>
</dbReference>
<dbReference type="PANTHER" id="PTHR43179:SF7">
    <property type="entry name" value="RHAMNOSYLTRANSFERASE WBBL"/>
    <property type="match status" value="1"/>
</dbReference>